<dbReference type="SMART" id="SM00382">
    <property type="entry name" value="AAA"/>
    <property type="match status" value="1"/>
</dbReference>
<dbReference type="InterPro" id="IPR003959">
    <property type="entry name" value="ATPase_AAA_core"/>
</dbReference>
<dbReference type="InterPro" id="IPR027417">
    <property type="entry name" value="P-loop_NTPase"/>
</dbReference>
<dbReference type="AlphaFoldDB" id="A0A8H6B476"/>
<dbReference type="Proteomes" id="UP000531561">
    <property type="component" value="Unassembled WGS sequence"/>
</dbReference>
<sequence>MASSTNSTPADDQTEPPSIGIKRVETAQDSKAQRLLRVDQISIRKDSIGSMLAATEVDIKSVLLKEVLLEIFDGVEGLSLNKTPPMCSPEILFHAKDALTSRKADEKEKDDPNQILINDIGTALRFINEDFGPQIQSLDSLLNNGEITFDLLWALMKPKDFVVSMQFRLTGQSQALSVVSGTYLRRQNSTNYFKLNGRMISHDGEDFGYGFVDTEIDEFDGARKITSLTAYPIQYDPNPDILRFLSRLRGRVMADPEAWKFNNGWTDLASPIIQREHSITGKDLDLRDDHLLICANWINGFSLTHKSWGQFSVDGLEDIVWNEDAFKKLVIDETRRKLIHALVRAHRQDDASFDDIIENKGKGLVGLLSGSPGVGKTLTAEAVAEVTSRPLYQVSTGELGIDADKVDKRLGMILEITRRWGCVLLIDEADVFLATRGIDLARDTLVSIFLRRLEYFRGVLILTTNRKSEIDSAFQSRIHFSIHYPDLTESGRVIVWTNFIDTVSKQTGTPSLDSADIEKLARLELNGRQIKNAVSCAVSLAREEKEPLSVNHIEMILSITNL</sequence>
<dbReference type="OrthoDB" id="10042665at2759"/>
<feature type="domain" description="AAA+ ATPase" evidence="2">
    <location>
        <begin position="362"/>
        <end position="488"/>
    </location>
</feature>
<feature type="region of interest" description="Disordered" evidence="1">
    <location>
        <begin position="1"/>
        <end position="24"/>
    </location>
</feature>
<evidence type="ECO:0000256" key="1">
    <source>
        <dbReference type="SAM" id="MobiDB-lite"/>
    </source>
</evidence>
<comment type="caution">
    <text evidence="3">The sequence shown here is derived from an EMBL/GenBank/DDBJ whole genome shotgun (WGS) entry which is preliminary data.</text>
</comment>
<dbReference type="EMBL" id="JABFCT010000001">
    <property type="protein sequence ID" value="KAF5879131.1"/>
    <property type="molecule type" value="Genomic_DNA"/>
</dbReference>
<name>A0A8H6B476_9HELO</name>
<dbReference type="GeneID" id="59260401"/>
<dbReference type="CDD" id="cd19481">
    <property type="entry name" value="RecA-like_protease"/>
    <property type="match status" value="1"/>
</dbReference>
<evidence type="ECO:0000259" key="2">
    <source>
        <dbReference type="SMART" id="SM00382"/>
    </source>
</evidence>
<dbReference type="PANTHER" id="PTHR46411:SF2">
    <property type="entry name" value="AAA+ ATPASE DOMAIN-CONTAINING PROTEIN"/>
    <property type="match status" value="1"/>
</dbReference>
<dbReference type="RefSeq" id="XP_037198075.1">
    <property type="nucleotide sequence ID" value="XM_037336709.1"/>
</dbReference>
<feature type="compositionally biased region" description="Polar residues" evidence="1">
    <location>
        <begin position="1"/>
        <end position="11"/>
    </location>
</feature>
<reference evidence="3 4" key="1">
    <citation type="journal article" date="2020" name="Phytopathology">
        <title>A high-quality genome resource of Botrytis fragariae, a new and rapidly spreading fungal pathogen causing strawberry gray mold in the U.S.A.</title>
        <authorList>
            <person name="Wu Y."/>
            <person name="Saski C.A."/>
            <person name="Schnabel G."/>
            <person name="Xiao S."/>
            <person name="Hu M."/>
        </authorList>
    </citation>
    <scope>NUCLEOTIDE SEQUENCE [LARGE SCALE GENOMIC DNA]</scope>
    <source>
        <strain evidence="3 4">BVB16</strain>
    </source>
</reference>
<dbReference type="InterPro" id="IPR054289">
    <property type="entry name" value="DUF7025"/>
</dbReference>
<dbReference type="GO" id="GO:0005524">
    <property type="term" value="F:ATP binding"/>
    <property type="evidence" value="ECO:0007669"/>
    <property type="project" value="InterPro"/>
</dbReference>
<gene>
    <name evidence="3" type="ORF">Bfra_006336ca</name>
</gene>
<dbReference type="PANTHER" id="PTHR46411">
    <property type="entry name" value="FAMILY ATPASE, PUTATIVE-RELATED"/>
    <property type="match status" value="1"/>
</dbReference>
<keyword evidence="4" id="KW-1185">Reference proteome</keyword>
<dbReference type="SUPFAM" id="SSF52540">
    <property type="entry name" value="P-loop containing nucleoside triphosphate hydrolases"/>
    <property type="match status" value="1"/>
</dbReference>
<accession>A0A8H6B476</accession>
<protein>
    <submittedName>
        <fullName evidence="3">Putative aaa family atpase protein</fullName>
    </submittedName>
</protein>
<dbReference type="Pfam" id="PF22942">
    <property type="entry name" value="DUF7025"/>
    <property type="match status" value="1"/>
</dbReference>
<dbReference type="InterPro" id="IPR003593">
    <property type="entry name" value="AAA+_ATPase"/>
</dbReference>
<evidence type="ECO:0000313" key="3">
    <source>
        <dbReference type="EMBL" id="KAF5879131.1"/>
    </source>
</evidence>
<dbReference type="GO" id="GO:0016887">
    <property type="term" value="F:ATP hydrolysis activity"/>
    <property type="evidence" value="ECO:0007669"/>
    <property type="project" value="InterPro"/>
</dbReference>
<organism evidence="3 4">
    <name type="scientific">Botrytis fragariae</name>
    <dbReference type="NCBI Taxonomy" id="1964551"/>
    <lineage>
        <taxon>Eukaryota</taxon>
        <taxon>Fungi</taxon>
        <taxon>Dikarya</taxon>
        <taxon>Ascomycota</taxon>
        <taxon>Pezizomycotina</taxon>
        <taxon>Leotiomycetes</taxon>
        <taxon>Helotiales</taxon>
        <taxon>Sclerotiniaceae</taxon>
        <taxon>Botrytis</taxon>
    </lineage>
</organism>
<dbReference type="Gene3D" id="3.40.50.300">
    <property type="entry name" value="P-loop containing nucleotide triphosphate hydrolases"/>
    <property type="match status" value="1"/>
</dbReference>
<proteinExistence type="predicted"/>
<dbReference type="Pfam" id="PF00004">
    <property type="entry name" value="AAA"/>
    <property type="match status" value="1"/>
</dbReference>
<evidence type="ECO:0000313" key="4">
    <source>
        <dbReference type="Proteomes" id="UP000531561"/>
    </source>
</evidence>